<dbReference type="InterPro" id="IPR012340">
    <property type="entry name" value="NA-bd_OB-fold"/>
</dbReference>
<proteinExistence type="predicted"/>
<organism evidence="3">
    <name type="scientific">Harvfovirus sp</name>
    <dbReference type="NCBI Taxonomy" id="2487768"/>
    <lineage>
        <taxon>Viruses</taxon>
        <taxon>Varidnaviria</taxon>
        <taxon>Bamfordvirae</taxon>
        <taxon>Nucleocytoviricota</taxon>
        <taxon>Megaviricetes</taxon>
        <taxon>Imitervirales</taxon>
        <taxon>Mimiviridae</taxon>
        <taxon>Klosneuvirinae</taxon>
    </lineage>
</organism>
<feature type="region of interest" description="Disordered" evidence="1">
    <location>
        <begin position="217"/>
        <end position="246"/>
    </location>
</feature>
<feature type="compositionally biased region" description="Basic residues" evidence="1">
    <location>
        <begin position="1"/>
        <end position="15"/>
    </location>
</feature>
<feature type="region of interest" description="Disordered" evidence="1">
    <location>
        <begin position="1"/>
        <end position="23"/>
    </location>
</feature>
<dbReference type="InterPro" id="IPR001253">
    <property type="entry name" value="TIF_eIF-1A"/>
</dbReference>
<dbReference type="EMBL" id="MK072266">
    <property type="protein sequence ID" value="AYV81267.1"/>
    <property type="molecule type" value="Genomic_DNA"/>
</dbReference>
<evidence type="ECO:0000256" key="1">
    <source>
        <dbReference type="SAM" id="MobiDB-lite"/>
    </source>
</evidence>
<feature type="compositionally biased region" description="Basic and acidic residues" evidence="1">
    <location>
        <begin position="228"/>
        <end position="238"/>
    </location>
</feature>
<protein>
    <recommendedName>
        <fullName evidence="2">S1-like domain-containing protein</fullName>
    </recommendedName>
</protein>
<evidence type="ECO:0000259" key="2">
    <source>
        <dbReference type="PROSITE" id="PS50832"/>
    </source>
</evidence>
<dbReference type="Gene3D" id="2.40.50.140">
    <property type="entry name" value="Nucleic acid-binding proteins"/>
    <property type="match status" value="1"/>
</dbReference>
<dbReference type="Pfam" id="PF01176">
    <property type="entry name" value="eIF-1a"/>
    <property type="match status" value="1"/>
</dbReference>
<feature type="domain" description="S1-like" evidence="2">
    <location>
        <begin position="45"/>
        <end position="110"/>
    </location>
</feature>
<dbReference type="SUPFAM" id="SSF50249">
    <property type="entry name" value="Nucleic acid-binding proteins"/>
    <property type="match status" value="1"/>
</dbReference>
<gene>
    <name evidence="3" type="ORF">Harvfovirus24_3</name>
</gene>
<dbReference type="SMART" id="SM00652">
    <property type="entry name" value="eIF1a"/>
    <property type="match status" value="1"/>
</dbReference>
<dbReference type="InterPro" id="IPR006196">
    <property type="entry name" value="RNA-binding_domain_S1_IF1"/>
</dbReference>
<evidence type="ECO:0000313" key="3">
    <source>
        <dbReference type="EMBL" id="AYV81267.1"/>
    </source>
</evidence>
<sequence length="246" mass="27826">MPNRGGYRKHAKKGGRGNTMRPLPLASDSPGLLYGNVIKRYGAAFGVLCSNGKEVRAIIRGKMHKRTWVNLNDFVLVDTSDINTFYIVEKFTPDEVRQLKSKGEITFDTSVIFDGDKNNDSDEDEIYEEIEKTKQLPLIRKKDDLGEILVKVEKIEAPGLVEKIVVDEPKVIKIVSESDSDSDMLDPELTAEIKEQRKQEQKKRDEALINKDKLLNKFKNKGRGGKNIVRERGRAAARDKKKRVGG</sequence>
<reference evidence="3" key="1">
    <citation type="submission" date="2018-10" db="EMBL/GenBank/DDBJ databases">
        <title>Hidden diversity of soil giant viruses.</title>
        <authorList>
            <person name="Schulz F."/>
            <person name="Alteio L."/>
            <person name="Goudeau D."/>
            <person name="Ryan E.M."/>
            <person name="Malmstrom R.R."/>
            <person name="Blanchard J."/>
            <person name="Woyke T."/>
        </authorList>
    </citation>
    <scope>NUCLEOTIDE SEQUENCE</scope>
    <source>
        <strain evidence="3">HAV1</strain>
    </source>
</reference>
<dbReference type="PANTHER" id="PTHR21668">
    <property type="entry name" value="EIF-1A"/>
    <property type="match status" value="1"/>
</dbReference>
<name>A0A3G5A216_9VIRU</name>
<dbReference type="PROSITE" id="PS50832">
    <property type="entry name" value="S1_IF1_TYPE"/>
    <property type="match status" value="1"/>
</dbReference>
<dbReference type="GO" id="GO:0003723">
    <property type="term" value="F:RNA binding"/>
    <property type="evidence" value="ECO:0007669"/>
    <property type="project" value="InterPro"/>
</dbReference>
<accession>A0A3G5A216</accession>